<dbReference type="GO" id="GO:0005634">
    <property type="term" value="C:nucleus"/>
    <property type="evidence" value="ECO:0007669"/>
    <property type="project" value="EnsemblMetazoa"/>
</dbReference>
<feature type="compositionally biased region" description="Basic and acidic residues" evidence="1">
    <location>
        <begin position="220"/>
        <end position="273"/>
    </location>
</feature>
<protein>
    <submittedName>
        <fullName evidence="2">Uncharacterized protein, isoform A</fullName>
    </submittedName>
    <submittedName>
        <fullName evidence="3">Uncharacterized protein, isoform B</fullName>
    </submittedName>
</protein>
<dbReference type="GeneID" id="6501700"/>
<dbReference type="eggNOG" id="ENOG502SB03">
    <property type="taxonomic scope" value="Eukaryota"/>
</dbReference>
<dbReference type="PANTHER" id="PTHR23325">
    <property type="entry name" value="SERUM RESPONSE FACTOR-BINDING"/>
    <property type="match status" value="1"/>
</dbReference>
<evidence type="ECO:0000313" key="3">
    <source>
        <dbReference type="EMBL" id="KPU80804.1"/>
    </source>
</evidence>
<feature type="compositionally biased region" description="Basic and acidic residues" evidence="1">
    <location>
        <begin position="354"/>
        <end position="363"/>
    </location>
</feature>
<dbReference type="AlphaFoldDB" id="B3M186"/>
<dbReference type="GO" id="GO:0030490">
    <property type="term" value="P:maturation of SSU-rRNA"/>
    <property type="evidence" value="ECO:0007669"/>
    <property type="project" value="TreeGrafter"/>
</dbReference>
<evidence type="ECO:0000313" key="2">
    <source>
        <dbReference type="EMBL" id="EDV44356.1"/>
    </source>
</evidence>
<dbReference type="GO" id="GO:0030686">
    <property type="term" value="C:90S preribosome"/>
    <property type="evidence" value="ECO:0007669"/>
    <property type="project" value="TreeGrafter"/>
</dbReference>
<reference evidence="2" key="2">
    <citation type="journal article" date="2008" name="Bioinformatics">
        <title>Assembly reconciliation.</title>
        <authorList>
            <person name="Zimin A.V."/>
            <person name="Smith D.R."/>
            <person name="Sutton G."/>
            <person name="Yorke J.A."/>
        </authorList>
    </citation>
    <scope>NUCLEOTIDE SEQUENCE</scope>
    <source>
        <strain evidence="2">TSC#14024-0371.13</strain>
    </source>
</reference>
<dbReference type="STRING" id="7217.B3M186"/>
<dbReference type="CTD" id="41139"/>
<dbReference type="EMBL" id="CH902617">
    <property type="protein sequence ID" value="KPU80804.1"/>
    <property type="molecule type" value="Genomic_DNA"/>
</dbReference>
<evidence type="ECO:0000313" key="4">
    <source>
        <dbReference type="Proteomes" id="UP000007801"/>
    </source>
</evidence>
<dbReference type="InterPro" id="IPR037393">
    <property type="entry name" value="Bud22/SRFB1"/>
</dbReference>
<feature type="compositionally biased region" description="Basic and acidic residues" evidence="1">
    <location>
        <begin position="297"/>
        <end position="339"/>
    </location>
</feature>
<organism evidence="2 4">
    <name type="scientific">Drosophila ananassae</name>
    <name type="common">Fruit fly</name>
    <dbReference type="NCBI Taxonomy" id="7217"/>
    <lineage>
        <taxon>Eukaryota</taxon>
        <taxon>Metazoa</taxon>
        <taxon>Ecdysozoa</taxon>
        <taxon>Arthropoda</taxon>
        <taxon>Hexapoda</taxon>
        <taxon>Insecta</taxon>
        <taxon>Pterygota</taxon>
        <taxon>Neoptera</taxon>
        <taxon>Endopterygota</taxon>
        <taxon>Diptera</taxon>
        <taxon>Brachycera</taxon>
        <taxon>Muscomorpha</taxon>
        <taxon>Ephydroidea</taxon>
        <taxon>Drosophilidae</taxon>
        <taxon>Drosophila</taxon>
        <taxon>Sophophora</taxon>
    </lineage>
</organism>
<sequence>MLDRLKFNNLVITNKKVIQKARAQTIAKLIQKLRKSKDALAKHPDAEKEKTRLRKNTECLAQLKALKCLDIVRQSLLQEGTNPNTVIASERSTPDELGIAMLRLNKLMHGLVDKFMDALELKSDKDAKWREEILESSKRRAKQERTEEKKRKRKELKEQKAQTKNRLEWLEQNKVQNGDSLEVEVPAAPEVKQQEPDLPAKIEPTAPKVIPKKEPRKKTEKKERIVREKPQRKVKPTENKQTVRDHNAEKRPRRETKQSEEKEPKPEKDRPTHVVDPFFITESGQPYLSTAVVLDENNDREADEKPPINKFRNEDRTSYQKRPERHTEFRPKRTDDRHPSWLAKQQQKPVIGDFRGKKIKFSETGETSETSAPIHNSQPSLATPASTEGMHPSWVAKQKWKPKIAAFQGTKIKFDE</sequence>
<dbReference type="EMBL" id="CH902617">
    <property type="protein sequence ID" value="EDV44356.1"/>
    <property type="molecule type" value="Genomic_DNA"/>
</dbReference>
<dbReference type="FunCoup" id="B3M186">
    <property type="interactions" value="129"/>
</dbReference>
<dbReference type="Proteomes" id="UP000007801">
    <property type="component" value="Unassembled WGS sequence"/>
</dbReference>
<keyword evidence="4" id="KW-1185">Reference proteome</keyword>
<gene>
    <name evidence="2" type="primary">Dana\GF18935</name>
    <name evidence="2" type="synonym">dana_GLEANR_20192</name>
    <name evidence="2" type="ORF">GF18935</name>
</gene>
<dbReference type="GO" id="GO:0016020">
    <property type="term" value="C:membrane"/>
    <property type="evidence" value="ECO:0007669"/>
    <property type="project" value="EnsemblMetazoa"/>
</dbReference>
<dbReference type="KEGG" id="dan:6501700"/>
<proteinExistence type="predicted"/>
<reference evidence="2 4" key="1">
    <citation type="journal article" date="2007" name="Nature">
        <title>Evolution of genes and genomes on the Drosophila phylogeny.</title>
        <authorList>
            <consortium name="Drosophila 12 Genomes Consortium"/>
            <person name="Clark A.G."/>
            <person name="Eisen M.B."/>
            <person name="Smith D.R."/>
            <person name="Bergman C.M."/>
            <person name="Oliver B."/>
            <person name="Markow T.A."/>
            <person name="Kaufman T.C."/>
            <person name="Kellis M."/>
            <person name="Gelbart W."/>
            <person name="Iyer V.N."/>
            <person name="Pollard D.A."/>
            <person name="Sackton T.B."/>
            <person name="Larracuente A.M."/>
            <person name="Singh N.D."/>
            <person name="Abad J.P."/>
            <person name="Abt D.N."/>
            <person name="Adryan B."/>
            <person name="Aguade M."/>
            <person name="Akashi H."/>
            <person name="Anderson W.W."/>
            <person name="Aquadro C.F."/>
            <person name="Ardell D.H."/>
            <person name="Arguello R."/>
            <person name="Artieri C.G."/>
            <person name="Barbash D.A."/>
            <person name="Barker D."/>
            <person name="Barsanti P."/>
            <person name="Batterham P."/>
            <person name="Batzoglou S."/>
            <person name="Begun D."/>
            <person name="Bhutkar A."/>
            <person name="Blanco E."/>
            <person name="Bosak S.A."/>
            <person name="Bradley R.K."/>
            <person name="Brand A.D."/>
            <person name="Brent M.R."/>
            <person name="Brooks A.N."/>
            <person name="Brown R.H."/>
            <person name="Butlin R.K."/>
            <person name="Caggese C."/>
            <person name="Calvi B.R."/>
            <person name="Bernardo de Carvalho A."/>
            <person name="Caspi A."/>
            <person name="Castrezana S."/>
            <person name="Celniker S.E."/>
            <person name="Chang J.L."/>
            <person name="Chapple C."/>
            <person name="Chatterji S."/>
            <person name="Chinwalla A."/>
            <person name="Civetta A."/>
            <person name="Clifton S.W."/>
            <person name="Comeron J.M."/>
            <person name="Costello J.C."/>
            <person name="Coyne J.A."/>
            <person name="Daub J."/>
            <person name="David R.G."/>
            <person name="Delcher A.L."/>
            <person name="Delehaunty K."/>
            <person name="Do C.B."/>
            <person name="Ebling H."/>
            <person name="Edwards K."/>
            <person name="Eickbush T."/>
            <person name="Evans J.D."/>
            <person name="Filipski A."/>
            <person name="Findeiss S."/>
            <person name="Freyhult E."/>
            <person name="Fulton L."/>
            <person name="Fulton R."/>
            <person name="Garcia A.C."/>
            <person name="Gardiner A."/>
            <person name="Garfield D.A."/>
            <person name="Garvin B.E."/>
            <person name="Gibson G."/>
            <person name="Gilbert D."/>
            <person name="Gnerre S."/>
            <person name="Godfrey J."/>
            <person name="Good R."/>
            <person name="Gotea V."/>
            <person name="Gravely B."/>
            <person name="Greenberg A.J."/>
            <person name="Griffiths-Jones S."/>
            <person name="Gross S."/>
            <person name="Guigo R."/>
            <person name="Gustafson E.A."/>
            <person name="Haerty W."/>
            <person name="Hahn M.W."/>
            <person name="Halligan D.L."/>
            <person name="Halpern A.L."/>
            <person name="Halter G.M."/>
            <person name="Han M.V."/>
            <person name="Heger A."/>
            <person name="Hillier L."/>
            <person name="Hinrichs A.S."/>
            <person name="Holmes I."/>
            <person name="Hoskins R.A."/>
            <person name="Hubisz M.J."/>
            <person name="Hultmark D."/>
            <person name="Huntley M.A."/>
            <person name="Jaffe D.B."/>
            <person name="Jagadeeshan S."/>
            <person name="Jeck W.R."/>
            <person name="Johnson J."/>
            <person name="Jones C.D."/>
            <person name="Jordan W.C."/>
            <person name="Karpen G.H."/>
            <person name="Kataoka E."/>
            <person name="Keightley P.D."/>
            <person name="Kheradpour P."/>
            <person name="Kirkness E.F."/>
            <person name="Koerich L.B."/>
            <person name="Kristiansen K."/>
            <person name="Kudrna D."/>
            <person name="Kulathinal R.J."/>
            <person name="Kumar S."/>
            <person name="Kwok R."/>
            <person name="Lander E."/>
            <person name="Langley C.H."/>
            <person name="Lapoint R."/>
            <person name="Lazzaro B.P."/>
            <person name="Lee S.J."/>
            <person name="Levesque L."/>
            <person name="Li R."/>
            <person name="Lin C.F."/>
            <person name="Lin M.F."/>
            <person name="Lindblad-Toh K."/>
            <person name="Llopart A."/>
            <person name="Long M."/>
            <person name="Low L."/>
            <person name="Lozovsky E."/>
            <person name="Lu J."/>
            <person name="Luo M."/>
            <person name="Machado C.A."/>
            <person name="Makalowski W."/>
            <person name="Marzo M."/>
            <person name="Matsuda M."/>
            <person name="Matzkin L."/>
            <person name="McAllister B."/>
            <person name="McBride C.S."/>
            <person name="McKernan B."/>
            <person name="McKernan K."/>
            <person name="Mendez-Lago M."/>
            <person name="Minx P."/>
            <person name="Mollenhauer M.U."/>
            <person name="Montooth K."/>
            <person name="Mount S.M."/>
            <person name="Mu X."/>
            <person name="Myers E."/>
            <person name="Negre B."/>
            <person name="Newfeld S."/>
            <person name="Nielsen R."/>
            <person name="Noor M.A."/>
            <person name="O'Grady P."/>
            <person name="Pachter L."/>
            <person name="Papaceit M."/>
            <person name="Parisi M.J."/>
            <person name="Parisi M."/>
            <person name="Parts L."/>
            <person name="Pedersen J.S."/>
            <person name="Pesole G."/>
            <person name="Phillippy A.M."/>
            <person name="Ponting C.P."/>
            <person name="Pop M."/>
            <person name="Porcelli D."/>
            <person name="Powell J.R."/>
            <person name="Prohaska S."/>
            <person name="Pruitt K."/>
            <person name="Puig M."/>
            <person name="Quesneville H."/>
            <person name="Ram K.R."/>
            <person name="Rand D."/>
            <person name="Rasmussen M.D."/>
            <person name="Reed L.K."/>
            <person name="Reenan R."/>
            <person name="Reily A."/>
            <person name="Remington K.A."/>
            <person name="Rieger T.T."/>
            <person name="Ritchie M.G."/>
            <person name="Robin C."/>
            <person name="Rogers Y.H."/>
            <person name="Rohde C."/>
            <person name="Rozas J."/>
            <person name="Rubenfield M.J."/>
            <person name="Ruiz A."/>
            <person name="Russo S."/>
            <person name="Salzberg S.L."/>
            <person name="Sanchez-Gracia A."/>
            <person name="Saranga D.J."/>
            <person name="Sato H."/>
            <person name="Schaeffer S.W."/>
            <person name="Schatz M.C."/>
            <person name="Schlenke T."/>
            <person name="Schwartz R."/>
            <person name="Segarra C."/>
            <person name="Singh R.S."/>
            <person name="Sirot L."/>
            <person name="Sirota M."/>
            <person name="Sisneros N.B."/>
            <person name="Smith C.D."/>
            <person name="Smith T.F."/>
            <person name="Spieth J."/>
            <person name="Stage D.E."/>
            <person name="Stark A."/>
            <person name="Stephan W."/>
            <person name="Strausberg R.L."/>
            <person name="Strempel S."/>
            <person name="Sturgill D."/>
            <person name="Sutton G."/>
            <person name="Sutton G.G."/>
            <person name="Tao W."/>
            <person name="Teichmann S."/>
            <person name="Tobari Y.N."/>
            <person name="Tomimura Y."/>
            <person name="Tsolas J.M."/>
            <person name="Valente V.L."/>
            <person name="Venter E."/>
            <person name="Venter J.C."/>
            <person name="Vicario S."/>
            <person name="Vieira F.G."/>
            <person name="Vilella A.J."/>
            <person name="Villasante A."/>
            <person name="Walenz B."/>
            <person name="Wang J."/>
            <person name="Wasserman M."/>
            <person name="Watts T."/>
            <person name="Wilson D."/>
            <person name="Wilson R.K."/>
            <person name="Wing R.A."/>
            <person name="Wolfner M.F."/>
            <person name="Wong A."/>
            <person name="Wong G.K."/>
            <person name="Wu C.I."/>
            <person name="Wu G."/>
            <person name="Yamamoto D."/>
            <person name="Yang H.P."/>
            <person name="Yang S.P."/>
            <person name="Yorke J.A."/>
            <person name="Yoshida K."/>
            <person name="Zdobnov E."/>
            <person name="Zhang P."/>
            <person name="Zhang Y."/>
            <person name="Zimin A.V."/>
            <person name="Baldwin J."/>
            <person name="Abdouelleil A."/>
            <person name="Abdulkadir J."/>
            <person name="Abebe A."/>
            <person name="Abera B."/>
            <person name="Abreu J."/>
            <person name="Acer S.C."/>
            <person name="Aftuck L."/>
            <person name="Alexander A."/>
            <person name="An P."/>
            <person name="Anderson E."/>
            <person name="Anderson S."/>
            <person name="Arachi H."/>
            <person name="Azer M."/>
            <person name="Bachantsang P."/>
            <person name="Barry A."/>
            <person name="Bayul T."/>
            <person name="Berlin A."/>
            <person name="Bessette D."/>
            <person name="Bloom T."/>
            <person name="Blye J."/>
            <person name="Boguslavskiy L."/>
            <person name="Bonnet C."/>
            <person name="Boukhgalter B."/>
            <person name="Bourzgui I."/>
            <person name="Brown A."/>
            <person name="Cahill P."/>
            <person name="Channer S."/>
            <person name="Cheshatsang Y."/>
            <person name="Chuda L."/>
            <person name="Citroen M."/>
            <person name="Collymore A."/>
            <person name="Cooke P."/>
            <person name="Costello M."/>
            <person name="D'Aco K."/>
            <person name="Daza R."/>
            <person name="De Haan G."/>
            <person name="DeGray S."/>
            <person name="DeMaso C."/>
            <person name="Dhargay N."/>
            <person name="Dooley K."/>
            <person name="Dooley E."/>
            <person name="Doricent M."/>
            <person name="Dorje P."/>
            <person name="Dorjee K."/>
            <person name="Dupes A."/>
            <person name="Elong R."/>
            <person name="Falk J."/>
            <person name="Farina A."/>
            <person name="Faro S."/>
            <person name="Ferguson D."/>
            <person name="Fisher S."/>
            <person name="Foley C.D."/>
            <person name="Franke A."/>
            <person name="Friedrich D."/>
            <person name="Gadbois L."/>
            <person name="Gearin G."/>
            <person name="Gearin C.R."/>
            <person name="Giannoukos G."/>
            <person name="Goode T."/>
            <person name="Graham J."/>
            <person name="Grandbois E."/>
            <person name="Grewal S."/>
            <person name="Gyaltsen K."/>
            <person name="Hafez N."/>
            <person name="Hagos B."/>
            <person name="Hall J."/>
            <person name="Henson C."/>
            <person name="Hollinger A."/>
            <person name="Honan T."/>
            <person name="Huard M.D."/>
            <person name="Hughes L."/>
            <person name="Hurhula B."/>
            <person name="Husby M.E."/>
            <person name="Kamat A."/>
            <person name="Kanga B."/>
            <person name="Kashin S."/>
            <person name="Khazanovich D."/>
            <person name="Kisner P."/>
            <person name="Lance K."/>
            <person name="Lara M."/>
            <person name="Lee W."/>
            <person name="Lennon N."/>
            <person name="Letendre F."/>
            <person name="LeVine R."/>
            <person name="Lipovsky A."/>
            <person name="Liu X."/>
            <person name="Liu J."/>
            <person name="Liu S."/>
            <person name="Lokyitsang T."/>
            <person name="Lokyitsang Y."/>
            <person name="Lubonja R."/>
            <person name="Lui A."/>
            <person name="MacDonald P."/>
            <person name="Magnisalis V."/>
            <person name="Maru K."/>
            <person name="Matthews C."/>
            <person name="McCusker W."/>
            <person name="McDonough S."/>
            <person name="Mehta T."/>
            <person name="Meldrim J."/>
            <person name="Meneus L."/>
            <person name="Mihai O."/>
            <person name="Mihalev A."/>
            <person name="Mihova T."/>
            <person name="Mittelman R."/>
            <person name="Mlenga V."/>
            <person name="Montmayeur A."/>
            <person name="Mulrain L."/>
            <person name="Navidi A."/>
            <person name="Naylor J."/>
            <person name="Negash T."/>
            <person name="Nguyen T."/>
            <person name="Nguyen N."/>
            <person name="Nicol R."/>
            <person name="Norbu C."/>
            <person name="Norbu N."/>
            <person name="Novod N."/>
            <person name="O'Neill B."/>
            <person name="Osman S."/>
            <person name="Markiewicz E."/>
            <person name="Oyono O.L."/>
            <person name="Patti C."/>
            <person name="Phunkhang P."/>
            <person name="Pierre F."/>
            <person name="Priest M."/>
            <person name="Raghuraman S."/>
            <person name="Rege F."/>
            <person name="Reyes R."/>
            <person name="Rise C."/>
            <person name="Rogov P."/>
            <person name="Ross K."/>
            <person name="Ryan E."/>
            <person name="Settipalli S."/>
            <person name="Shea T."/>
            <person name="Sherpa N."/>
            <person name="Shi L."/>
            <person name="Shih D."/>
            <person name="Sparrow T."/>
            <person name="Spaulding J."/>
            <person name="Stalker J."/>
            <person name="Stange-Thomann N."/>
            <person name="Stavropoulos S."/>
            <person name="Stone C."/>
            <person name="Strader C."/>
            <person name="Tesfaye S."/>
            <person name="Thomson T."/>
            <person name="Thoulutsang Y."/>
            <person name="Thoulutsang D."/>
            <person name="Topham K."/>
            <person name="Topping I."/>
            <person name="Tsamla T."/>
            <person name="Vassiliev H."/>
            <person name="Vo A."/>
            <person name="Wangchuk T."/>
            <person name="Wangdi T."/>
            <person name="Weiand M."/>
            <person name="Wilkinson J."/>
            <person name="Wilson A."/>
            <person name="Yadav S."/>
            <person name="Young G."/>
            <person name="Yu Q."/>
            <person name="Zembek L."/>
            <person name="Zhong D."/>
            <person name="Zimmer A."/>
            <person name="Zwirko Z."/>
            <person name="Jaffe D.B."/>
            <person name="Alvarez P."/>
            <person name="Brockman W."/>
            <person name="Butler J."/>
            <person name="Chin C."/>
            <person name="Gnerre S."/>
            <person name="Grabherr M."/>
            <person name="Kleber M."/>
            <person name="Mauceli E."/>
            <person name="MacCallum I."/>
        </authorList>
    </citation>
    <scope>NUCLEOTIDE SEQUENCE [LARGE SCALE GENOMIC DNA]</scope>
    <source>
        <strain evidence="2">TSC#14024-0371.13</strain>
        <strain evidence="4">Tucson 14024-0371.13</strain>
    </source>
</reference>
<name>B3M186_DROAN</name>
<evidence type="ECO:0000256" key="1">
    <source>
        <dbReference type="SAM" id="MobiDB-lite"/>
    </source>
</evidence>
<feature type="compositionally biased region" description="Basic and acidic residues" evidence="1">
    <location>
        <begin position="135"/>
        <end position="171"/>
    </location>
</feature>
<dbReference type="HOGENOM" id="CLU_593499_0_0_1"/>
<dbReference type="OrthoDB" id="3364872at2759"/>
<dbReference type="OMA" id="LPTDGMH"/>
<feature type="compositionally biased region" description="Polar residues" evidence="1">
    <location>
        <begin position="364"/>
        <end position="386"/>
    </location>
</feature>
<dbReference type="PANTHER" id="PTHR23325:SF1">
    <property type="entry name" value="SERUM RESPONSE FACTOR-BINDING PROTEIN 1"/>
    <property type="match status" value="1"/>
</dbReference>
<feature type="region of interest" description="Disordered" evidence="1">
    <location>
        <begin position="135"/>
        <end position="400"/>
    </location>
</feature>
<reference evidence="2" key="3">
    <citation type="submission" date="2015-10" db="EMBL/GenBank/DDBJ databases">
        <authorList>
            <consortium name="FlyBase"/>
        </authorList>
    </citation>
    <scope>NUCLEOTIDE SEQUENCE</scope>
    <source>
        <strain evidence="2">TSC#14024-0371.13</strain>
    </source>
</reference>
<accession>B3M186</accession>